<proteinExistence type="predicted"/>
<gene>
    <name evidence="2" type="ORF">J5X75_16370</name>
    <name evidence="3" type="ORF">J5X75_35840</name>
</gene>
<feature type="domain" description="DUF397" evidence="1">
    <location>
        <begin position="7"/>
        <end position="53"/>
    </location>
</feature>
<name>A0ABS3UWD3_9ACTN</name>
<dbReference type="EMBL" id="JAGFNS010000032">
    <property type="protein sequence ID" value="MBO3742894.1"/>
    <property type="molecule type" value="Genomic_DNA"/>
</dbReference>
<dbReference type="Proteomes" id="UP000679690">
    <property type="component" value="Unassembled WGS sequence"/>
</dbReference>
<dbReference type="RefSeq" id="WP_208468240.1">
    <property type="nucleotide sequence ID" value="NZ_JAGFNS010000009.1"/>
</dbReference>
<keyword evidence="4" id="KW-1185">Reference proteome</keyword>
<reference evidence="3 4" key="1">
    <citation type="submission" date="2021-03" db="EMBL/GenBank/DDBJ databases">
        <title>Actinoplanes flavus sp. nov., a novel actinomycete isolated from Coconut Palm rhizosphere soil.</title>
        <authorList>
            <person name="Luo X."/>
        </authorList>
    </citation>
    <scope>NUCLEOTIDE SEQUENCE [LARGE SCALE GENOMIC DNA]</scope>
    <source>
        <strain evidence="3 4">NEAU-H7</strain>
    </source>
</reference>
<evidence type="ECO:0000259" key="1">
    <source>
        <dbReference type="Pfam" id="PF04149"/>
    </source>
</evidence>
<dbReference type="Pfam" id="PF04149">
    <property type="entry name" value="DUF397"/>
    <property type="match status" value="1"/>
</dbReference>
<comment type="caution">
    <text evidence="3">The sequence shown here is derived from an EMBL/GenBank/DDBJ whole genome shotgun (WGS) entry which is preliminary data.</text>
</comment>
<accession>A0ABS3UWD3</accession>
<evidence type="ECO:0000313" key="2">
    <source>
        <dbReference type="EMBL" id="MBO3739102.1"/>
    </source>
</evidence>
<dbReference type="InterPro" id="IPR007278">
    <property type="entry name" value="DUF397"/>
</dbReference>
<sequence length="63" mass="7087">MKDTTMAWQRSSFCATSGCIEVAQIDGTIRLRDSKNPEQPPLVFTQAEWSGFQDLVLSYEKSS</sequence>
<evidence type="ECO:0000313" key="3">
    <source>
        <dbReference type="EMBL" id="MBO3742894.1"/>
    </source>
</evidence>
<dbReference type="EMBL" id="JAGFNS010000009">
    <property type="protein sequence ID" value="MBO3739102.1"/>
    <property type="molecule type" value="Genomic_DNA"/>
</dbReference>
<organism evidence="3 4">
    <name type="scientific">Actinoplanes flavus</name>
    <dbReference type="NCBI Taxonomy" id="2820290"/>
    <lineage>
        <taxon>Bacteria</taxon>
        <taxon>Bacillati</taxon>
        <taxon>Actinomycetota</taxon>
        <taxon>Actinomycetes</taxon>
        <taxon>Micromonosporales</taxon>
        <taxon>Micromonosporaceae</taxon>
        <taxon>Actinoplanes</taxon>
    </lineage>
</organism>
<evidence type="ECO:0000313" key="4">
    <source>
        <dbReference type="Proteomes" id="UP000679690"/>
    </source>
</evidence>
<protein>
    <submittedName>
        <fullName evidence="3">DUF397 domain-containing protein</fullName>
    </submittedName>
</protein>